<evidence type="ECO:0000259" key="5">
    <source>
        <dbReference type="PROSITE" id="PS51007"/>
    </source>
</evidence>
<dbReference type="InterPro" id="IPR036909">
    <property type="entry name" value="Cyt_c-like_dom_sf"/>
</dbReference>
<sequence length="187" mass="19125">MKNSTLLSLVAAAVLFTACGEETQKVAAEVNTTKVAEAVKKDTINAVESAKSKITEVAEAAKVEVKEMADIAAEKAEVAKETAASKVAEAAAVVEEKAAAMTASATPEAPAAYAKCTGCHGANGKTKALGKSAIIAGQDKEALITSLKEYKAGTKNVAGMGSLMKGQVATMSDEEIEAVAEYLSQIK</sequence>
<organism evidence="6 7">
    <name type="scientific">Sulfurovum xiamenensis</name>
    <dbReference type="NCBI Taxonomy" id="3019066"/>
    <lineage>
        <taxon>Bacteria</taxon>
        <taxon>Pseudomonadati</taxon>
        <taxon>Campylobacterota</taxon>
        <taxon>Epsilonproteobacteria</taxon>
        <taxon>Campylobacterales</taxon>
        <taxon>Sulfurovaceae</taxon>
        <taxon>Sulfurovum</taxon>
    </lineage>
</organism>
<gene>
    <name evidence="6" type="ORF">PF327_06360</name>
</gene>
<dbReference type="SUPFAM" id="SSF46626">
    <property type="entry name" value="Cytochrome c"/>
    <property type="match status" value="1"/>
</dbReference>
<dbReference type="InterPro" id="IPR009056">
    <property type="entry name" value="Cyt_c-like_dom"/>
</dbReference>
<evidence type="ECO:0000313" key="6">
    <source>
        <dbReference type="EMBL" id="MDM5263816.1"/>
    </source>
</evidence>
<protein>
    <submittedName>
        <fullName evidence="6">C-type cytochrome</fullName>
    </submittedName>
</protein>
<keyword evidence="7" id="KW-1185">Reference proteome</keyword>
<evidence type="ECO:0000256" key="2">
    <source>
        <dbReference type="ARBA" id="ARBA00022723"/>
    </source>
</evidence>
<dbReference type="PROSITE" id="PS51257">
    <property type="entry name" value="PROKAR_LIPOPROTEIN"/>
    <property type="match status" value="1"/>
</dbReference>
<keyword evidence="1 4" id="KW-0349">Heme</keyword>
<name>A0ABT7QS09_9BACT</name>
<dbReference type="PROSITE" id="PS51007">
    <property type="entry name" value="CYTC"/>
    <property type="match status" value="1"/>
</dbReference>
<dbReference type="RefSeq" id="WP_289401779.1">
    <property type="nucleotide sequence ID" value="NZ_JAQIBC010000003.1"/>
</dbReference>
<dbReference type="Proteomes" id="UP001169066">
    <property type="component" value="Unassembled WGS sequence"/>
</dbReference>
<comment type="caution">
    <text evidence="6">The sequence shown here is derived from an EMBL/GenBank/DDBJ whole genome shotgun (WGS) entry which is preliminary data.</text>
</comment>
<proteinExistence type="predicted"/>
<keyword evidence="2 4" id="KW-0479">Metal-binding</keyword>
<evidence type="ECO:0000256" key="4">
    <source>
        <dbReference type="PROSITE-ProRule" id="PRU00433"/>
    </source>
</evidence>
<dbReference type="Pfam" id="PF00034">
    <property type="entry name" value="Cytochrom_C"/>
    <property type="match status" value="1"/>
</dbReference>
<evidence type="ECO:0000256" key="1">
    <source>
        <dbReference type="ARBA" id="ARBA00022617"/>
    </source>
</evidence>
<evidence type="ECO:0000313" key="7">
    <source>
        <dbReference type="Proteomes" id="UP001169066"/>
    </source>
</evidence>
<accession>A0ABT7QS09</accession>
<dbReference type="Gene3D" id="1.10.760.10">
    <property type="entry name" value="Cytochrome c-like domain"/>
    <property type="match status" value="1"/>
</dbReference>
<feature type="domain" description="Cytochrome c" evidence="5">
    <location>
        <begin position="85"/>
        <end position="187"/>
    </location>
</feature>
<keyword evidence="3 4" id="KW-0408">Iron</keyword>
<evidence type="ECO:0000256" key="3">
    <source>
        <dbReference type="ARBA" id="ARBA00023004"/>
    </source>
</evidence>
<reference evidence="6" key="1">
    <citation type="submission" date="2023-01" db="EMBL/GenBank/DDBJ databases">
        <title>Sulfurovum sp. XTW-4 genome assembly.</title>
        <authorList>
            <person name="Wang J."/>
        </authorList>
    </citation>
    <scope>NUCLEOTIDE SEQUENCE</scope>
    <source>
        <strain evidence="6">XTW-4</strain>
    </source>
</reference>
<dbReference type="EMBL" id="JAQIBC010000003">
    <property type="protein sequence ID" value="MDM5263816.1"/>
    <property type="molecule type" value="Genomic_DNA"/>
</dbReference>